<dbReference type="PANTHER" id="PTHR43739">
    <property type="entry name" value="XYLOGLUCANASE (EUROFUNG)"/>
    <property type="match status" value="1"/>
</dbReference>
<dbReference type="InterPro" id="IPR052025">
    <property type="entry name" value="Xyloglucanase_GH74"/>
</dbReference>
<sequence length="1009" mass="106020">MSRSSSPDCPQSQANSFKPMVPFAVIAALAAVGWALWQQPVEPQPTVAVSAAVASVETDQAVPPNAALPSETPVSAELPANDLTDERLAAYWDESVETIRLLHSQRALDNEHLAIIPEPKFRRAVWRISHPKSDQPDEAIKWRTMRQRDENGRVAPDGLINAIRERQAILRRQQRGSVAGLPVGPEDAAPGRGGANEKAGVTPSGWRWLGPGNIGGRTRALIQHPTSTNTYYAGSVGGGVWRTTNGGTTWAALTGFSANLACSTLAMDPTNSNVIYAGTGEGFFNGDAIRGAGIFRTSDGGTNWSQLSATNNSNFYYVNRIAISPDGNTILAATNNGLFRSTDGGASWSIPSGGVNVRMLDADFHPSNSNLCVCSGTGAAVFYSTNGGASWSAATGFTPSGRVEICYAVANPSIVYLSIENPGGAIYRSTDGGQTYSLRGSHSYLGSQGWYDNVIWAGDPSNADRVIVGGIDLYRSTDGGQSLSQISVWFLAPSSAHADHHVICTPVAYNGTSNQTLMFGNDGGIYRGDSVWGSNTWQELNNQYGVTQFYGGSGNPTSGVYYGGTQDNGTLRYTGNTEGWSTSFGGDGGYSASDPTDPNYHYGEYVRLQIHRSTNGGVSASYIYTGIADAGGAANFIAPFVLDPSNPNRLLAGGASLWRSDDVKNTTPSWTSIKSSVGSNISAICVNPKNSDQIWVGHNNGDLYYTTNGTSGAPTWTKMDGTILPNRTLTRIAVDPKNGAIVYVSFGGFTSGNLWRTANSGASWANISAGLPTAPVYGIAIHPTNTTWVYAGTEVGVFATEDSGTTWGATSDGPVNVSVDEITMVGTKLLAVTHGRGMYDITPSTSSGGGGPPPNENVVTYSWNAANRTLTLTGDSKNNANSVTATWRSDRIVLTASGETRILVGSTQTTSATIVTGTGQVSLTGDLKGGNDKLSLVSLPIKSLTMKFGAGADTCTLSYCAVTTSACDGGEETPGDNSDNNSVVDSFLWSTSTIGSKTGNKNFENTSPP</sequence>
<accession>A0A7C2JYJ0</accession>
<gene>
    <name evidence="2" type="ORF">ENQ76_09805</name>
</gene>
<reference evidence="2" key="1">
    <citation type="journal article" date="2020" name="mSystems">
        <title>Genome- and Community-Level Interaction Insights into Carbon Utilization and Element Cycling Functions of Hydrothermarchaeota in Hydrothermal Sediment.</title>
        <authorList>
            <person name="Zhou Z."/>
            <person name="Liu Y."/>
            <person name="Xu W."/>
            <person name="Pan J."/>
            <person name="Luo Z.H."/>
            <person name="Li M."/>
        </authorList>
    </citation>
    <scope>NUCLEOTIDE SEQUENCE [LARGE SCALE GENOMIC DNA]</scope>
    <source>
        <strain evidence="2">SpSt-339</strain>
    </source>
</reference>
<dbReference type="PANTHER" id="PTHR43739:SF5">
    <property type="entry name" value="EXO-ALPHA-SIALIDASE"/>
    <property type="match status" value="1"/>
</dbReference>
<dbReference type="GO" id="GO:0010411">
    <property type="term" value="P:xyloglucan metabolic process"/>
    <property type="evidence" value="ECO:0007669"/>
    <property type="project" value="TreeGrafter"/>
</dbReference>
<feature type="region of interest" description="Disordered" evidence="1">
    <location>
        <begin position="174"/>
        <end position="204"/>
    </location>
</feature>
<dbReference type="CDD" id="cd15482">
    <property type="entry name" value="Sialidase_non-viral"/>
    <property type="match status" value="1"/>
</dbReference>
<organism evidence="2">
    <name type="scientific">Schlesneria paludicola</name>
    <dbReference type="NCBI Taxonomy" id="360056"/>
    <lineage>
        <taxon>Bacteria</taxon>
        <taxon>Pseudomonadati</taxon>
        <taxon>Planctomycetota</taxon>
        <taxon>Planctomycetia</taxon>
        <taxon>Planctomycetales</taxon>
        <taxon>Planctomycetaceae</taxon>
        <taxon>Schlesneria</taxon>
    </lineage>
</organism>
<dbReference type="EMBL" id="DSOK01000278">
    <property type="protein sequence ID" value="HEN15746.1"/>
    <property type="molecule type" value="Genomic_DNA"/>
</dbReference>
<dbReference type="Gene3D" id="2.130.10.10">
    <property type="entry name" value="YVTN repeat-like/Quinoprotein amine dehydrogenase"/>
    <property type="match status" value="4"/>
</dbReference>
<dbReference type="SUPFAM" id="SSF110296">
    <property type="entry name" value="Oligoxyloglucan reducing end-specific cellobiohydrolase"/>
    <property type="match status" value="3"/>
</dbReference>
<proteinExistence type="predicted"/>
<comment type="caution">
    <text evidence="2">The sequence shown here is derived from an EMBL/GenBank/DDBJ whole genome shotgun (WGS) entry which is preliminary data.</text>
</comment>
<dbReference type="InterPro" id="IPR015943">
    <property type="entry name" value="WD40/YVTN_repeat-like_dom_sf"/>
</dbReference>
<evidence type="ECO:0008006" key="3">
    <source>
        <dbReference type="Google" id="ProtNLM"/>
    </source>
</evidence>
<dbReference type="AlphaFoldDB" id="A0A7C2JYJ0"/>
<evidence type="ECO:0000313" key="2">
    <source>
        <dbReference type="EMBL" id="HEN15746.1"/>
    </source>
</evidence>
<name>A0A7C2JYJ0_9PLAN</name>
<protein>
    <recommendedName>
        <fullName evidence="3">Photosynthesis system II assembly factor Ycf48/Hcf136-like domain-containing protein</fullName>
    </recommendedName>
</protein>
<evidence type="ECO:0000256" key="1">
    <source>
        <dbReference type="SAM" id="MobiDB-lite"/>
    </source>
</evidence>